<dbReference type="Proteomes" id="UP000599074">
    <property type="component" value="Unassembled WGS sequence"/>
</dbReference>
<organism evidence="2 3">
    <name type="scientific">Planosporangium mesophilum</name>
    <dbReference type="NCBI Taxonomy" id="689768"/>
    <lineage>
        <taxon>Bacteria</taxon>
        <taxon>Bacillati</taxon>
        <taxon>Actinomycetota</taxon>
        <taxon>Actinomycetes</taxon>
        <taxon>Micromonosporales</taxon>
        <taxon>Micromonosporaceae</taxon>
        <taxon>Planosporangium</taxon>
    </lineage>
</organism>
<dbReference type="Pfam" id="PF13577">
    <property type="entry name" value="SnoaL_4"/>
    <property type="match status" value="1"/>
</dbReference>
<protein>
    <recommendedName>
        <fullName evidence="1">SnoaL-like domain-containing protein</fullName>
    </recommendedName>
</protein>
<dbReference type="EMBL" id="BOON01000019">
    <property type="protein sequence ID" value="GII22776.1"/>
    <property type="molecule type" value="Genomic_DNA"/>
</dbReference>
<dbReference type="RefSeq" id="WP_168115333.1">
    <property type="nucleotide sequence ID" value="NZ_BOON01000019.1"/>
</dbReference>
<dbReference type="Gene3D" id="3.10.450.50">
    <property type="match status" value="1"/>
</dbReference>
<dbReference type="InterPro" id="IPR037401">
    <property type="entry name" value="SnoaL-like"/>
</dbReference>
<reference evidence="2" key="1">
    <citation type="submission" date="2021-01" db="EMBL/GenBank/DDBJ databases">
        <title>Whole genome shotgun sequence of Planosporangium mesophilum NBRC 109066.</title>
        <authorList>
            <person name="Komaki H."/>
            <person name="Tamura T."/>
        </authorList>
    </citation>
    <scope>NUCLEOTIDE SEQUENCE</scope>
    <source>
        <strain evidence="2">NBRC 109066</strain>
    </source>
</reference>
<keyword evidence="3" id="KW-1185">Reference proteome</keyword>
<dbReference type="InterPro" id="IPR032710">
    <property type="entry name" value="NTF2-like_dom_sf"/>
</dbReference>
<proteinExistence type="predicted"/>
<evidence type="ECO:0000313" key="2">
    <source>
        <dbReference type="EMBL" id="GII22776.1"/>
    </source>
</evidence>
<name>A0A8J3X0J6_9ACTN</name>
<feature type="domain" description="SnoaL-like" evidence="1">
    <location>
        <begin position="5"/>
        <end position="123"/>
    </location>
</feature>
<sequence>MAISAEDRIAINDLIALHGHLMDAGELDRLDELFSPEVVYDLGDFGLGPLQGIEAIRDAAIALGDRNPVGHHVTNVILTEMDEHAVQVRSKGIGIQADGSSGSVVYDDIVQRGPGGWRIAYRKVTARRTPLTA</sequence>
<comment type="caution">
    <text evidence="2">The sequence shown here is derived from an EMBL/GenBank/DDBJ whole genome shotgun (WGS) entry which is preliminary data.</text>
</comment>
<accession>A0A8J3X0J6</accession>
<gene>
    <name evidence="2" type="ORF">Pme01_23730</name>
</gene>
<dbReference type="SUPFAM" id="SSF54427">
    <property type="entry name" value="NTF2-like"/>
    <property type="match status" value="1"/>
</dbReference>
<evidence type="ECO:0000313" key="3">
    <source>
        <dbReference type="Proteomes" id="UP000599074"/>
    </source>
</evidence>
<evidence type="ECO:0000259" key="1">
    <source>
        <dbReference type="Pfam" id="PF13577"/>
    </source>
</evidence>
<dbReference type="AlphaFoldDB" id="A0A8J3X0J6"/>